<dbReference type="AlphaFoldDB" id="A0A0D0BFR7"/>
<dbReference type="InParanoid" id="A0A0D0BFR7"/>
<sequence>MQLRSSSATLSNTVLTRPRTTSRNEKLKCSLIFCPSCLGKGQHPPKSASSAFTDASFLGAVERFAQRDLRMHNYTGGRIKANTPVAVAK</sequence>
<evidence type="ECO:0000313" key="3">
    <source>
        <dbReference type="Proteomes" id="UP000054485"/>
    </source>
</evidence>
<protein>
    <submittedName>
        <fullName evidence="2">Uncharacterized protein</fullName>
    </submittedName>
</protein>
<feature type="region of interest" description="Disordered" evidence="1">
    <location>
        <begin position="1"/>
        <end position="23"/>
    </location>
</feature>
<name>A0A0D0BFR7_9AGAM</name>
<evidence type="ECO:0000313" key="2">
    <source>
        <dbReference type="EMBL" id="KIK42128.1"/>
    </source>
</evidence>
<dbReference type="HOGENOM" id="CLU_2456252_0_0_1"/>
<gene>
    <name evidence="2" type="ORF">CY34DRAFT_805265</name>
</gene>
<reference evidence="3" key="2">
    <citation type="submission" date="2015-01" db="EMBL/GenBank/DDBJ databases">
        <title>Evolutionary Origins and Diversification of the Mycorrhizal Mutualists.</title>
        <authorList>
            <consortium name="DOE Joint Genome Institute"/>
            <consortium name="Mycorrhizal Genomics Consortium"/>
            <person name="Kohler A."/>
            <person name="Kuo A."/>
            <person name="Nagy L.G."/>
            <person name="Floudas D."/>
            <person name="Copeland A."/>
            <person name="Barry K.W."/>
            <person name="Cichocki N."/>
            <person name="Veneault-Fourrey C."/>
            <person name="LaButti K."/>
            <person name="Lindquist E.A."/>
            <person name="Lipzen A."/>
            <person name="Lundell T."/>
            <person name="Morin E."/>
            <person name="Murat C."/>
            <person name="Riley R."/>
            <person name="Ohm R."/>
            <person name="Sun H."/>
            <person name="Tunlid A."/>
            <person name="Henrissat B."/>
            <person name="Grigoriev I.V."/>
            <person name="Hibbett D.S."/>
            <person name="Martin F."/>
        </authorList>
    </citation>
    <scope>NUCLEOTIDE SEQUENCE [LARGE SCALE GENOMIC DNA]</scope>
    <source>
        <strain evidence="3">UH-Slu-Lm8-n1</strain>
    </source>
</reference>
<evidence type="ECO:0000256" key="1">
    <source>
        <dbReference type="SAM" id="MobiDB-lite"/>
    </source>
</evidence>
<feature type="compositionally biased region" description="Polar residues" evidence="1">
    <location>
        <begin position="1"/>
        <end position="21"/>
    </location>
</feature>
<accession>A0A0D0BFR7</accession>
<dbReference type="EMBL" id="KN835247">
    <property type="protein sequence ID" value="KIK42128.1"/>
    <property type="molecule type" value="Genomic_DNA"/>
</dbReference>
<organism evidence="2 3">
    <name type="scientific">Suillus luteus UH-Slu-Lm8-n1</name>
    <dbReference type="NCBI Taxonomy" id="930992"/>
    <lineage>
        <taxon>Eukaryota</taxon>
        <taxon>Fungi</taxon>
        <taxon>Dikarya</taxon>
        <taxon>Basidiomycota</taxon>
        <taxon>Agaricomycotina</taxon>
        <taxon>Agaricomycetes</taxon>
        <taxon>Agaricomycetidae</taxon>
        <taxon>Boletales</taxon>
        <taxon>Suillineae</taxon>
        <taxon>Suillaceae</taxon>
        <taxon>Suillus</taxon>
    </lineage>
</organism>
<proteinExistence type="predicted"/>
<keyword evidence="3" id="KW-1185">Reference proteome</keyword>
<dbReference type="Proteomes" id="UP000054485">
    <property type="component" value="Unassembled WGS sequence"/>
</dbReference>
<reference evidence="2 3" key="1">
    <citation type="submission" date="2014-04" db="EMBL/GenBank/DDBJ databases">
        <authorList>
            <consortium name="DOE Joint Genome Institute"/>
            <person name="Kuo A."/>
            <person name="Ruytinx J."/>
            <person name="Rineau F."/>
            <person name="Colpaert J."/>
            <person name="Kohler A."/>
            <person name="Nagy L.G."/>
            <person name="Floudas D."/>
            <person name="Copeland A."/>
            <person name="Barry K.W."/>
            <person name="Cichocki N."/>
            <person name="Veneault-Fourrey C."/>
            <person name="LaButti K."/>
            <person name="Lindquist E.A."/>
            <person name="Lipzen A."/>
            <person name="Lundell T."/>
            <person name="Morin E."/>
            <person name="Murat C."/>
            <person name="Sun H."/>
            <person name="Tunlid A."/>
            <person name="Henrissat B."/>
            <person name="Grigoriev I.V."/>
            <person name="Hibbett D.S."/>
            <person name="Martin F."/>
            <person name="Nordberg H.P."/>
            <person name="Cantor M.N."/>
            <person name="Hua S.X."/>
        </authorList>
    </citation>
    <scope>NUCLEOTIDE SEQUENCE [LARGE SCALE GENOMIC DNA]</scope>
    <source>
        <strain evidence="2 3">UH-Slu-Lm8-n1</strain>
    </source>
</reference>